<evidence type="ECO:0000313" key="1">
    <source>
        <dbReference type="EMBL" id="KAK9027380.1"/>
    </source>
</evidence>
<proteinExistence type="predicted"/>
<gene>
    <name evidence="1" type="ORF">V6N11_067216</name>
</gene>
<dbReference type="Proteomes" id="UP001396334">
    <property type="component" value="Unassembled WGS sequence"/>
</dbReference>
<comment type="caution">
    <text evidence="1">The sequence shown here is derived from an EMBL/GenBank/DDBJ whole genome shotgun (WGS) entry which is preliminary data.</text>
</comment>
<name>A0ABR2SQQ6_9ROSI</name>
<dbReference type="EMBL" id="JBBPBN010000012">
    <property type="protein sequence ID" value="KAK9027380.1"/>
    <property type="molecule type" value="Genomic_DNA"/>
</dbReference>
<evidence type="ECO:0000313" key="2">
    <source>
        <dbReference type="Proteomes" id="UP001396334"/>
    </source>
</evidence>
<accession>A0ABR2SQQ6</accession>
<organism evidence="1 2">
    <name type="scientific">Hibiscus sabdariffa</name>
    <name type="common">roselle</name>
    <dbReference type="NCBI Taxonomy" id="183260"/>
    <lineage>
        <taxon>Eukaryota</taxon>
        <taxon>Viridiplantae</taxon>
        <taxon>Streptophyta</taxon>
        <taxon>Embryophyta</taxon>
        <taxon>Tracheophyta</taxon>
        <taxon>Spermatophyta</taxon>
        <taxon>Magnoliopsida</taxon>
        <taxon>eudicotyledons</taxon>
        <taxon>Gunneridae</taxon>
        <taxon>Pentapetalae</taxon>
        <taxon>rosids</taxon>
        <taxon>malvids</taxon>
        <taxon>Malvales</taxon>
        <taxon>Malvaceae</taxon>
        <taxon>Malvoideae</taxon>
        <taxon>Hibiscus</taxon>
    </lineage>
</organism>
<keyword evidence="2" id="KW-1185">Reference proteome</keyword>
<sequence length="166" mass="18294">MLHCLLSRFGEVCGAPGASLSRDWGGVLGRELQSTFGTRNMLNEYLAFLWQDMLYLMSNELVWRFEGTGVYSVKSGYRLSHASSITHGSGPAINQVGVTPAPHWVRTFVSSLLSEWYMAGVESNGVAHLLAKEGRSLVSPSYWIEEAPLAVVSLAESERRQLSLVD</sequence>
<protein>
    <submittedName>
        <fullName evidence="1">Uncharacterized protein</fullName>
    </submittedName>
</protein>
<reference evidence="1 2" key="1">
    <citation type="journal article" date="2024" name="G3 (Bethesda)">
        <title>Genome assembly of Hibiscus sabdariffa L. provides insights into metabolisms of medicinal natural products.</title>
        <authorList>
            <person name="Kim T."/>
        </authorList>
    </citation>
    <scope>NUCLEOTIDE SEQUENCE [LARGE SCALE GENOMIC DNA]</scope>
    <source>
        <strain evidence="1">TK-2024</strain>
        <tissue evidence="1">Old leaves</tissue>
    </source>
</reference>